<dbReference type="OrthoDB" id="5338458at2759"/>
<dbReference type="Proteomes" id="UP000006701">
    <property type="component" value="Unassembled WGS sequence"/>
</dbReference>
<feature type="domain" description="Subtelomeric hrmA-associated cluster protein AFUB-079030/YDR124W-like helical bundle" evidence="2">
    <location>
        <begin position="163"/>
        <end position="299"/>
    </location>
</feature>
<feature type="compositionally biased region" description="Acidic residues" evidence="1">
    <location>
        <begin position="341"/>
        <end position="350"/>
    </location>
</feature>
<feature type="region of interest" description="Disordered" evidence="1">
    <location>
        <begin position="512"/>
        <end position="567"/>
    </location>
</feature>
<dbReference type="InterPro" id="IPR021264">
    <property type="entry name" value="AFUB_079030/YDR124W-like"/>
</dbReference>
<proteinExistence type="predicted"/>
<dbReference type="OMA" id="EWWPAGV"/>
<dbReference type="InterPro" id="IPR047092">
    <property type="entry name" value="AFUB_07903/YDR124W-like_hel"/>
</dbReference>
<dbReference type="GeneID" id="4706390"/>
<organism evidence="3 4">
    <name type="scientific">Aspergillus clavatus (strain ATCC 1007 / CBS 513.65 / DSM 816 / NCTC 3887 / NRRL 1 / QM 1276 / 107)</name>
    <dbReference type="NCBI Taxonomy" id="344612"/>
    <lineage>
        <taxon>Eukaryota</taxon>
        <taxon>Fungi</taxon>
        <taxon>Dikarya</taxon>
        <taxon>Ascomycota</taxon>
        <taxon>Pezizomycotina</taxon>
        <taxon>Eurotiomycetes</taxon>
        <taxon>Eurotiomycetidae</taxon>
        <taxon>Eurotiales</taxon>
        <taxon>Aspergillaceae</taxon>
        <taxon>Aspergillus</taxon>
        <taxon>Aspergillus subgen. Fumigati</taxon>
    </lineage>
</organism>
<gene>
    <name evidence="3" type="ORF">ACLA_012530</name>
</gene>
<feature type="compositionally biased region" description="Basic and acidic residues" evidence="1">
    <location>
        <begin position="220"/>
        <end position="229"/>
    </location>
</feature>
<feature type="compositionally biased region" description="Low complexity" evidence="1">
    <location>
        <begin position="209"/>
        <end position="219"/>
    </location>
</feature>
<evidence type="ECO:0000259" key="2">
    <source>
        <dbReference type="Pfam" id="PF11001"/>
    </source>
</evidence>
<sequence length="567" mass="63871">MVFNGPPAGTGPSKRPASCMQDDGHSWESAPPMGYSMRSSINIPYAHYAMIYLDNMGTLKVTESPSMQEQNGTIFTPEVRDRFLEILGAKIGYQRPMVRKLSNSMVTAHGYGPQQLGHLPYRQNKRRRHSPAHPLYGVHASPAQFPTPIEEEPCASTDMVGLEIGNTPKVIDYYERALKHFQQLNCRQIAKAFIKFIEPRKQVKHPYNGGKPPAGAPPGERGDPEKTKPEWWPPHVVHKEPDHLRKDQRLNLLIHIIRKLERFGITTDQLQEIAHDCKRQLRGPHRLQILDEVFRVRRMEERFERGEVDANTIVYVVNRESNPKQEKDSESVFDPEQRAEQEDENAEDEMPTQQLEANTSGLVTTSVEQMAMPAPSRPLQLGVDRNQLFPLPESLSFGEVPRDDRAFFQAASEFPEDFSSQPMLRNPATTSLVGSNDSAATFDYLSQTSMPSSTAPEAISHHRQVPLPMQHSASFDPWTPSFRHQTVFNPLEYGVAPNHTLSQPSIHYQLPIAPSSHPQDMSQLTHGLPNMSQDRPASMDGMGIRGQSYRNGSLGHHHESLQSSPSS</sequence>
<evidence type="ECO:0000256" key="1">
    <source>
        <dbReference type="SAM" id="MobiDB-lite"/>
    </source>
</evidence>
<accession>A1CAQ7</accession>
<name>A1CAQ7_ASPCL</name>
<dbReference type="PANTHER" id="PTHR36102">
    <property type="entry name" value="CHROMOSOME 10, WHOLE GENOME SHOTGUN SEQUENCE"/>
    <property type="match status" value="1"/>
</dbReference>
<dbReference type="EMBL" id="DS027049">
    <property type="protein sequence ID" value="EAW12825.1"/>
    <property type="molecule type" value="Genomic_DNA"/>
</dbReference>
<feature type="compositionally biased region" description="Polar residues" evidence="1">
    <location>
        <begin position="516"/>
        <end position="535"/>
    </location>
</feature>
<dbReference type="KEGG" id="act:ACLA_012530"/>
<dbReference type="HOGENOM" id="CLU_035142_2_0_1"/>
<feature type="region of interest" description="Disordered" evidence="1">
    <location>
        <begin position="203"/>
        <end position="235"/>
    </location>
</feature>
<evidence type="ECO:0000313" key="4">
    <source>
        <dbReference type="Proteomes" id="UP000006701"/>
    </source>
</evidence>
<dbReference type="STRING" id="344612.A1CAQ7"/>
<feature type="region of interest" description="Disordered" evidence="1">
    <location>
        <begin position="319"/>
        <end position="355"/>
    </location>
</feature>
<dbReference type="AlphaFoldDB" id="A1CAQ7"/>
<dbReference type="VEuPathDB" id="FungiDB:ACLA_012530"/>
<dbReference type="eggNOG" id="ENOG502S0ES">
    <property type="taxonomic scope" value="Eukaryota"/>
</dbReference>
<dbReference type="PANTHER" id="PTHR36102:SF5">
    <property type="entry name" value="YDR124W-LIKE HELICAL BUNDLE DOMAIN-CONTAINING PROTEIN"/>
    <property type="match status" value="1"/>
</dbReference>
<feature type="compositionally biased region" description="Basic and acidic residues" evidence="1">
    <location>
        <begin position="321"/>
        <end position="340"/>
    </location>
</feature>
<protein>
    <recommendedName>
        <fullName evidence="2">Subtelomeric hrmA-associated cluster protein AFUB-079030/YDR124W-like helical bundle domain-containing protein</fullName>
    </recommendedName>
</protein>
<evidence type="ECO:0000313" key="3">
    <source>
        <dbReference type="EMBL" id="EAW12825.1"/>
    </source>
</evidence>
<keyword evidence="4" id="KW-1185">Reference proteome</keyword>
<dbReference type="Pfam" id="PF11001">
    <property type="entry name" value="AFUB_07903_YDR124W_hel"/>
    <property type="match status" value="1"/>
</dbReference>
<feature type="region of interest" description="Disordered" evidence="1">
    <location>
        <begin position="1"/>
        <end position="25"/>
    </location>
</feature>
<reference evidence="3 4" key="1">
    <citation type="journal article" date="2008" name="PLoS Genet.">
        <title>Genomic islands in the pathogenic filamentous fungus Aspergillus fumigatus.</title>
        <authorList>
            <person name="Fedorova N.D."/>
            <person name="Khaldi N."/>
            <person name="Joardar V.S."/>
            <person name="Maiti R."/>
            <person name="Amedeo P."/>
            <person name="Anderson M.J."/>
            <person name="Crabtree J."/>
            <person name="Silva J.C."/>
            <person name="Badger J.H."/>
            <person name="Albarraq A."/>
            <person name="Angiuoli S."/>
            <person name="Bussey H."/>
            <person name="Bowyer P."/>
            <person name="Cotty P.J."/>
            <person name="Dyer P.S."/>
            <person name="Egan A."/>
            <person name="Galens K."/>
            <person name="Fraser-Liggett C.M."/>
            <person name="Haas B.J."/>
            <person name="Inman J.M."/>
            <person name="Kent R."/>
            <person name="Lemieux S."/>
            <person name="Malavazi I."/>
            <person name="Orvis J."/>
            <person name="Roemer T."/>
            <person name="Ronning C.M."/>
            <person name="Sundaram J.P."/>
            <person name="Sutton G."/>
            <person name="Turner G."/>
            <person name="Venter J.C."/>
            <person name="White O.R."/>
            <person name="Whitty B.R."/>
            <person name="Youngman P."/>
            <person name="Wolfe K.H."/>
            <person name="Goldman G.H."/>
            <person name="Wortman J.R."/>
            <person name="Jiang B."/>
            <person name="Denning D.W."/>
            <person name="Nierman W.C."/>
        </authorList>
    </citation>
    <scope>NUCLEOTIDE SEQUENCE [LARGE SCALE GENOMIC DNA]</scope>
    <source>
        <strain evidence="4">ATCC 1007 / CBS 513.65 / DSM 816 / NCTC 3887 / NRRL 1</strain>
    </source>
</reference>
<dbReference type="RefSeq" id="XP_001274251.1">
    <property type="nucleotide sequence ID" value="XM_001274250.1"/>
</dbReference>